<dbReference type="SUPFAM" id="SSF54427">
    <property type="entry name" value="NTF2-like"/>
    <property type="match status" value="1"/>
</dbReference>
<comment type="caution">
    <text evidence="2">The sequence shown here is derived from an EMBL/GenBank/DDBJ whole genome shotgun (WGS) entry which is preliminary data.</text>
</comment>
<reference evidence="3" key="1">
    <citation type="submission" date="2017-08" db="EMBL/GenBank/DDBJ databases">
        <title>A dynamic microbial community with high functional redundancy inhabits the cold, oxic subseafloor aquifer.</title>
        <authorList>
            <person name="Tully B.J."/>
            <person name="Wheat C.G."/>
            <person name="Glazer B.T."/>
            <person name="Huber J.A."/>
        </authorList>
    </citation>
    <scope>NUCLEOTIDE SEQUENCE [LARGE SCALE GENOMIC DNA]</scope>
</reference>
<organism evidence="2 3">
    <name type="scientific">SAR86 cluster bacterium</name>
    <dbReference type="NCBI Taxonomy" id="2030880"/>
    <lineage>
        <taxon>Bacteria</taxon>
        <taxon>Pseudomonadati</taxon>
        <taxon>Pseudomonadota</taxon>
        <taxon>Gammaproteobacteria</taxon>
        <taxon>SAR86 cluster</taxon>
    </lineage>
</organism>
<feature type="domain" description="SnoaL-like" evidence="1">
    <location>
        <begin position="39"/>
        <end position="173"/>
    </location>
</feature>
<evidence type="ECO:0000259" key="1">
    <source>
        <dbReference type="Pfam" id="PF13577"/>
    </source>
</evidence>
<dbReference type="Pfam" id="PF13577">
    <property type="entry name" value="SnoaL_4"/>
    <property type="match status" value="1"/>
</dbReference>
<gene>
    <name evidence="2" type="ORF">COA71_11790</name>
</gene>
<dbReference type="InterPro" id="IPR037401">
    <property type="entry name" value="SnoaL-like"/>
</dbReference>
<accession>A0A2A5C8H0</accession>
<sequence>MKSLKTASLLTVMVVSAFLLGRYDLISNSALAQEHALTTEDRLEILQLINSYAYGIDTCSNNGYDYANLFTEDGVFISNNSDADFAAGGRVLARGHEALAELIGGGPDGCKIMPWTGWSHLMLNPVITPSAEGASSRTYLVQLGMRGPGSVDRHGGYEDTFVKTPDGWRIQTRMHVRNRQWHAPSLQTEDLN</sequence>
<dbReference type="InterPro" id="IPR032710">
    <property type="entry name" value="NTF2-like_dom_sf"/>
</dbReference>
<dbReference type="EMBL" id="NVWI01000010">
    <property type="protein sequence ID" value="PCJ40184.1"/>
    <property type="molecule type" value="Genomic_DNA"/>
</dbReference>
<evidence type="ECO:0000313" key="3">
    <source>
        <dbReference type="Proteomes" id="UP000228987"/>
    </source>
</evidence>
<protein>
    <recommendedName>
        <fullName evidence="1">SnoaL-like domain-containing protein</fullName>
    </recommendedName>
</protein>
<dbReference type="Proteomes" id="UP000228987">
    <property type="component" value="Unassembled WGS sequence"/>
</dbReference>
<evidence type="ECO:0000313" key="2">
    <source>
        <dbReference type="EMBL" id="PCJ40184.1"/>
    </source>
</evidence>
<proteinExistence type="predicted"/>
<dbReference type="CDD" id="cd00531">
    <property type="entry name" value="NTF2_like"/>
    <property type="match status" value="1"/>
</dbReference>
<dbReference type="Gene3D" id="3.10.450.50">
    <property type="match status" value="1"/>
</dbReference>
<name>A0A2A5C8H0_9GAMM</name>
<dbReference type="AlphaFoldDB" id="A0A2A5C8H0"/>